<feature type="domain" description="PLOD1-3-like GT" evidence="2">
    <location>
        <begin position="54"/>
        <end position="119"/>
    </location>
</feature>
<evidence type="ECO:0000313" key="3">
    <source>
        <dbReference type="EMBL" id="OQR79447.1"/>
    </source>
</evidence>
<evidence type="ECO:0000313" key="4">
    <source>
        <dbReference type="Proteomes" id="UP000192247"/>
    </source>
</evidence>
<dbReference type="OrthoDB" id="69177at2759"/>
<sequence>MFLWKVSCVAIVTPLFWSTLPTPGKVNAQNENGYCHADGSCLDVNSSKKYANKSAELLVLTVATEPTEGYERFVASIRREGLELETLGMDEEWRGGDVLRLPGGGHKVNLLKRAMEKYK</sequence>
<accession>A0A1V9Y106</accession>
<protein>
    <submittedName>
        <fullName evidence="3">Procollagen-lysine</fullName>
    </submittedName>
</protein>
<dbReference type="EMBL" id="MNPL01001107">
    <property type="protein sequence ID" value="OQR79447.1"/>
    <property type="molecule type" value="Genomic_DNA"/>
</dbReference>
<gene>
    <name evidence="3" type="ORF">BIW11_05728</name>
</gene>
<reference evidence="3 4" key="1">
    <citation type="journal article" date="2017" name="Gigascience">
        <title>Draft genome of the honey bee ectoparasitic mite, Tropilaelaps mercedesae, is shaped by the parasitic life history.</title>
        <authorList>
            <person name="Dong X."/>
            <person name="Armstrong S.D."/>
            <person name="Xia D."/>
            <person name="Makepeace B.L."/>
            <person name="Darby A.C."/>
            <person name="Kadowaki T."/>
        </authorList>
    </citation>
    <scope>NUCLEOTIDE SEQUENCE [LARGE SCALE GENOMIC DNA]</scope>
    <source>
        <strain evidence="3">Wuxi-XJTLU</strain>
    </source>
</reference>
<name>A0A1V9Y106_9ACAR</name>
<keyword evidence="4" id="KW-1185">Reference proteome</keyword>
<feature type="non-terminal residue" evidence="3">
    <location>
        <position position="119"/>
    </location>
</feature>
<proteinExistence type="predicted"/>
<evidence type="ECO:0000259" key="2">
    <source>
        <dbReference type="Pfam" id="PF25342"/>
    </source>
</evidence>
<dbReference type="InterPro" id="IPR057589">
    <property type="entry name" value="GT_PLOD"/>
</dbReference>
<feature type="signal peptide" evidence="1">
    <location>
        <begin position="1"/>
        <end position="28"/>
    </location>
</feature>
<feature type="chain" id="PRO_5013184384" evidence="1">
    <location>
        <begin position="29"/>
        <end position="119"/>
    </location>
</feature>
<dbReference type="Proteomes" id="UP000192247">
    <property type="component" value="Unassembled WGS sequence"/>
</dbReference>
<dbReference type="Pfam" id="PF25342">
    <property type="entry name" value="GT_PLOD"/>
    <property type="match status" value="1"/>
</dbReference>
<organism evidence="3 4">
    <name type="scientific">Tropilaelaps mercedesae</name>
    <dbReference type="NCBI Taxonomy" id="418985"/>
    <lineage>
        <taxon>Eukaryota</taxon>
        <taxon>Metazoa</taxon>
        <taxon>Ecdysozoa</taxon>
        <taxon>Arthropoda</taxon>
        <taxon>Chelicerata</taxon>
        <taxon>Arachnida</taxon>
        <taxon>Acari</taxon>
        <taxon>Parasitiformes</taxon>
        <taxon>Mesostigmata</taxon>
        <taxon>Gamasina</taxon>
        <taxon>Dermanyssoidea</taxon>
        <taxon>Laelapidae</taxon>
        <taxon>Tropilaelaps</taxon>
    </lineage>
</organism>
<dbReference type="InParanoid" id="A0A1V9Y106"/>
<dbReference type="AlphaFoldDB" id="A0A1V9Y106"/>
<comment type="caution">
    <text evidence="3">The sequence shown here is derived from an EMBL/GenBank/DDBJ whole genome shotgun (WGS) entry which is preliminary data.</text>
</comment>
<keyword evidence="1" id="KW-0732">Signal</keyword>
<dbReference type="STRING" id="418985.A0A1V9Y106"/>
<evidence type="ECO:0000256" key="1">
    <source>
        <dbReference type="SAM" id="SignalP"/>
    </source>
</evidence>